<feature type="domain" description="Ig-like" evidence="27">
    <location>
        <begin position="2676"/>
        <end position="2761"/>
    </location>
</feature>
<dbReference type="PROSITE" id="PS50853">
    <property type="entry name" value="FN3"/>
    <property type="match status" value="2"/>
</dbReference>
<evidence type="ECO:0000256" key="5">
    <source>
        <dbReference type="ARBA" id="ARBA00012430"/>
    </source>
</evidence>
<keyword evidence="13" id="KW-0677">Repeat</keyword>
<feature type="domain" description="Protein kinase" evidence="26">
    <location>
        <begin position="3799"/>
        <end position="4055"/>
    </location>
</feature>
<dbReference type="Gene3D" id="3.30.200.20">
    <property type="entry name" value="Phosphorylase Kinase, domain 1"/>
    <property type="match status" value="1"/>
</dbReference>
<feature type="domain" description="Ig-like" evidence="27">
    <location>
        <begin position="2454"/>
        <end position="2546"/>
    </location>
</feature>
<keyword evidence="15" id="KW-0418">Kinase</keyword>
<evidence type="ECO:0000256" key="13">
    <source>
        <dbReference type="ARBA" id="ARBA00022737"/>
    </source>
</evidence>
<dbReference type="GO" id="GO:0004687">
    <property type="term" value="F:myosin light chain kinase activity"/>
    <property type="evidence" value="ECO:0007669"/>
    <property type="project" value="UniProtKB-EC"/>
</dbReference>
<feature type="domain" description="Ig-like" evidence="27">
    <location>
        <begin position="1657"/>
        <end position="1741"/>
    </location>
</feature>
<name>A0A1I8NUE0_STOCA</name>
<dbReference type="FunFam" id="2.60.40.10:FF:000999">
    <property type="entry name" value="Uncharacterized protein, isoform D"/>
    <property type="match status" value="1"/>
</dbReference>
<feature type="domain" description="Fibronectin type-III" evidence="28">
    <location>
        <begin position="2350"/>
        <end position="2450"/>
    </location>
</feature>
<feature type="region of interest" description="Disordered" evidence="25">
    <location>
        <begin position="4392"/>
        <end position="4424"/>
    </location>
</feature>
<reference evidence="29" key="1">
    <citation type="submission" date="2020-05" db="UniProtKB">
        <authorList>
            <consortium name="EnsemblMetazoa"/>
        </authorList>
    </citation>
    <scope>IDENTIFICATION</scope>
    <source>
        <strain evidence="29">USDA</strain>
    </source>
</reference>
<feature type="domain" description="Fibronectin type-III" evidence="28">
    <location>
        <begin position="3668"/>
        <end position="3775"/>
    </location>
</feature>
<evidence type="ECO:0000256" key="9">
    <source>
        <dbReference type="ARBA" id="ARBA00022527"/>
    </source>
</evidence>
<dbReference type="GO" id="GO:0040017">
    <property type="term" value="P:positive regulation of locomotion"/>
    <property type="evidence" value="ECO:0007669"/>
    <property type="project" value="UniProtKB-ARBA"/>
</dbReference>
<dbReference type="InterPro" id="IPR011009">
    <property type="entry name" value="Kinase-like_dom_sf"/>
</dbReference>
<feature type="region of interest" description="Disordered" evidence="25">
    <location>
        <begin position="1318"/>
        <end position="1367"/>
    </location>
</feature>
<feature type="binding site" evidence="24">
    <location>
        <position position="3829"/>
    </location>
    <ligand>
        <name>ATP</name>
        <dbReference type="ChEBI" id="CHEBI:30616"/>
    </ligand>
</feature>
<dbReference type="PANTHER" id="PTHR47633">
    <property type="entry name" value="IMMUNOGLOBULIN"/>
    <property type="match status" value="1"/>
</dbReference>
<feature type="compositionally biased region" description="Basic and acidic residues" evidence="25">
    <location>
        <begin position="1082"/>
        <end position="1095"/>
    </location>
</feature>
<keyword evidence="11" id="KW-0808">Transferase</keyword>
<proteinExistence type="inferred from homology"/>
<feature type="domain" description="Ig-like" evidence="27">
    <location>
        <begin position="3577"/>
        <end position="3664"/>
    </location>
</feature>
<dbReference type="GO" id="GO:0045989">
    <property type="term" value="P:positive regulation of striated muscle contraction"/>
    <property type="evidence" value="ECO:0007669"/>
    <property type="project" value="UniProtKB-ARBA"/>
</dbReference>
<feature type="compositionally biased region" description="Low complexity" evidence="25">
    <location>
        <begin position="3174"/>
        <end position="3190"/>
    </location>
</feature>
<evidence type="ECO:0000256" key="14">
    <source>
        <dbReference type="ARBA" id="ARBA00022741"/>
    </source>
</evidence>
<dbReference type="GO" id="GO:0005524">
    <property type="term" value="F:ATP binding"/>
    <property type="evidence" value="ECO:0007669"/>
    <property type="project" value="UniProtKB-UniRule"/>
</dbReference>
<dbReference type="PROSITE" id="PS50835">
    <property type="entry name" value="IG_LIKE"/>
    <property type="match status" value="18"/>
</dbReference>
<keyword evidence="16" id="KW-0106">Calcium</keyword>
<feature type="region of interest" description="Disordered" evidence="25">
    <location>
        <begin position="3174"/>
        <end position="3194"/>
    </location>
</feature>
<dbReference type="InterPro" id="IPR013098">
    <property type="entry name" value="Ig_I-set"/>
</dbReference>
<dbReference type="SMART" id="SM00060">
    <property type="entry name" value="FN3"/>
    <property type="match status" value="2"/>
</dbReference>
<evidence type="ECO:0000256" key="7">
    <source>
        <dbReference type="ARBA" id="ARBA00022433"/>
    </source>
</evidence>
<feature type="domain" description="Ig-like" evidence="27">
    <location>
        <begin position="1753"/>
        <end position="1838"/>
    </location>
</feature>
<feature type="region of interest" description="Disordered" evidence="25">
    <location>
        <begin position="1"/>
        <end position="179"/>
    </location>
</feature>
<evidence type="ECO:0000256" key="12">
    <source>
        <dbReference type="ARBA" id="ARBA00022723"/>
    </source>
</evidence>
<keyword evidence="19" id="KW-0112">Calmodulin-binding</keyword>
<feature type="compositionally biased region" description="Low complexity" evidence="25">
    <location>
        <begin position="4393"/>
        <end position="4416"/>
    </location>
</feature>
<dbReference type="FunFam" id="2.60.40.10:FF:000080">
    <property type="entry name" value="Myosin light chain kinase, smooth muscle"/>
    <property type="match status" value="1"/>
</dbReference>
<comment type="similarity">
    <text evidence="4">Belongs to the protein kinase superfamily. CAMK Ser/Thr protein kinase family.</text>
</comment>
<evidence type="ECO:0000256" key="15">
    <source>
        <dbReference type="ARBA" id="ARBA00022777"/>
    </source>
</evidence>
<dbReference type="EnsemblMetazoa" id="SCAU002118-RC">
    <property type="protein sequence ID" value="SCAU002118-PC"/>
    <property type="gene ID" value="SCAU002118"/>
</dbReference>
<evidence type="ECO:0000256" key="3">
    <source>
        <dbReference type="ARBA" id="ARBA00004496"/>
    </source>
</evidence>
<dbReference type="Pfam" id="PF00041">
    <property type="entry name" value="fn3"/>
    <property type="match status" value="2"/>
</dbReference>
<keyword evidence="20" id="KW-0130">Cell adhesion</keyword>
<feature type="compositionally biased region" description="Low complexity" evidence="25">
    <location>
        <begin position="4287"/>
        <end position="4301"/>
    </location>
</feature>
<dbReference type="FunFam" id="2.60.40.10:FF:001452">
    <property type="entry name" value="Uncharacterized protein, isoform F"/>
    <property type="match status" value="1"/>
</dbReference>
<gene>
    <name evidence="29" type="primary">106080969</name>
</gene>
<evidence type="ECO:0000256" key="11">
    <source>
        <dbReference type="ARBA" id="ARBA00022679"/>
    </source>
</evidence>
<evidence type="ECO:0000256" key="23">
    <source>
        <dbReference type="ARBA" id="ARBA00030959"/>
    </source>
</evidence>
<dbReference type="Proteomes" id="UP000095300">
    <property type="component" value="Unassembled WGS sequence"/>
</dbReference>
<feature type="region of interest" description="Disordered" evidence="25">
    <location>
        <begin position="1581"/>
        <end position="1642"/>
    </location>
</feature>
<feature type="domain" description="Ig-like" evidence="27">
    <location>
        <begin position="1105"/>
        <end position="1194"/>
    </location>
</feature>
<feature type="region of interest" description="Disordered" evidence="25">
    <location>
        <begin position="1836"/>
        <end position="1917"/>
    </location>
</feature>
<dbReference type="GO" id="GO:0007155">
    <property type="term" value="P:cell adhesion"/>
    <property type="evidence" value="ECO:0007669"/>
    <property type="project" value="UniProtKB-KW"/>
</dbReference>
<dbReference type="InterPro" id="IPR013783">
    <property type="entry name" value="Ig-like_fold"/>
</dbReference>
<evidence type="ECO:0000256" key="8">
    <source>
        <dbReference type="ARBA" id="ARBA00022490"/>
    </source>
</evidence>
<dbReference type="PROSITE" id="PS50011">
    <property type="entry name" value="PROTEIN_KINASE_DOM"/>
    <property type="match status" value="1"/>
</dbReference>
<feature type="region of interest" description="Disordered" evidence="25">
    <location>
        <begin position="3029"/>
        <end position="3048"/>
    </location>
</feature>
<feature type="domain" description="Ig-like" evidence="27">
    <location>
        <begin position="859"/>
        <end position="946"/>
    </location>
</feature>
<dbReference type="Pfam" id="PF07679">
    <property type="entry name" value="I-set"/>
    <property type="match status" value="21"/>
</dbReference>
<dbReference type="InterPro" id="IPR036116">
    <property type="entry name" value="FN3_sf"/>
</dbReference>
<dbReference type="STRING" id="35570.A0A1I8NUE0"/>
<dbReference type="FunFam" id="2.60.40.10:FF:000557">
    <property type="entry name" value="Myosin binding protein Ha"/>
    <property type="match status" value="2"/>
</dbReference>
<keyword evidence="9" id="KW-0723">Serine/threonine-protein kinase</keyword>
<feature type="compositionally biased region" description="Basic and acidic residues" evidence="25">
    <location>
        <begin position="1335"/>
        <end position="1361"/>
    </location>
</feature>
<feature type="compositionally biased region" description="Basic and acidic residues" evidence="25">
    <location>
        <begin position="797"/>
        <end position="823"/>
    </location>
</feature>
<feature type="compositionally biased region" description="Polar residues" evidence="25">
    <location>
        <begin position="764"/>
        <end position="773"/>
    </location>
</feature>
<keyword evidence="14 24" id="KW-0547">Nucleotide-binding</keyword>
<feature type="domain" description="Ig-like" evidence="27">
    <location>
        <begin position="2129"/>
        <end position="2218"/>
    </location>
</feature>
<evidence type="ECO:0000256" key="6">
    <source>
        <dbReference type="ARBA" id="ARBA00021842"/>
    </source>
</evidence>
<dbReference type="SUPFAM" id="SSF49265">
    <property type="entry name" value="Fibronectin type III"/>
    <property type="match status" value="1"/>
</dbReference>
<dbReference type="InterPro" id="IPR003961">
    <property type="entry name" value="FN3_dom"/>
</dbReference>
<keyword evidence="30" id="KW-1185">Reference proteome</keyword>
<feature type="compositionally biased region" description="Low complexity" evidence="25">
    <location>
        <begin position="3029"/>
        <end position="3046"/>
    </location>
</feature>
<feature type="domain" description="Ig-like" evidence="27">
    <location>
        <begin position="3079"/>
        <end position="3167"/>
    </location>
</feature>
<dbReference type="FunFam" id="2.60.40.10:FF:000425">
    <property type="entry name" value="Myosin light chain kinase"/>
    <property type="match status" value="1"/>
</dbReference>
<feature type="domain" description="Ig-like" evidence="27">
    <location>
        <begin position="3308"/>
        <end position="3403"/>
    </location>
</feature>
<comment type="subcellular location">
    <subcellularLocation>
        <location evidence="3">Cytoplasm</location>
    </subcellularLocation>
</comment>
<dbReference type="FunFam" id="2.60.40.10:FF:001508">
    <property type="entry name" value="Uncharacterized protein, isoform D"/>
    <property type="match status" value="1"/>
</dbReference>
<dbReference type="GO" id="GO:0009653">
    <property type="term" value="P:anatomical structure morphogenesis"/>
    <property type="evidence" value="ECO:0007669"/>
    <property type="project" value="UniProtKB-ARBA"/>
</dbReference>
<keyword evidence="8" id="KW-0963">Cytoplasm</keyword>
<evidence type="ECO:0000313" key="29">
    <source>
        <dbReference type="EnsemblMetazoa" id="SCAU002118-PC"/>
    </source>
</evidence>
<evidence type="ECO:0000313" key="30">
    <source>
        <dbReference type="Proteomes" id="UP000095300"/>
    </source>
</evidence>
<dbReference type="Gene3D" id="2.60.40.10">
    <property type="entry name" value="Immunoglobulins"/>
    <property type="match status" value="24"/>
</dbReference>
<evidence type="ECO:0000256" key="20">
    <source>
        <dbReference type="ARBA" id="ARBA00022889"/>
    </source>
</evidence>
<dbReference type="SMART" id="SM00220">
    <property type="entry name" value="S_TKc"/>
    <property type="match status" value="1"/>
</dbReference>
<dbReference type="Gene3D" id="1.10.510.10">
    <property type="entry name" value="Transferase(Phosphotransferase) domain 1"/>
    <property type="match status" value="1"/>
</dbReference>
<evidence type="ECO:0000256" key="17">
    <source>
        <dbReference type="ARBA" id="ARBA00022840"/>
    </source>
</evidence>
<dbReference type="PROSITE" id="PS00108">
    <property type="entry name" value="PROTEIN_KINASE_ST"/>
    <property type="match status" value="1"/>
</dbReference>
<dbReference type="SUPFAM" id="SSF56112">
    <property type="entry name" value="Protein kinase-like (PK-like)"/>
    <property type="match status" value="1"/>
</dbReference>
<dbReference type="InterPro" id="IPR017441">
    <property type="entry name" value="Protein_kinase_ATP_BS"/>
</dbReference>
<feature type="domain" description="Ig-like" evidence="27">
    <location>
        <begin position="1366"/>
        <end position="1457"/>
    </location>
</feature>
<feature type="compositionally biased region" description="Basic and acidic residues" evidence="25">
    <location>
        <begin position="404"/>
        <end position="664"/>
    </location>
</feature>
<feature type="compositionally biased region" description="Low complexity" evidence="25">
    <location>
        <begin position="1318"/>
        <end position="1329"/>
    </location>
</feature>
<dbReference type="PROSITE" id="PS00107">
    <property type="entry name" value="PROTEIN_KINASE_ATP"/>
    <property type="match status" value="1"/>
</dbReference>
<accession>A0A1I8NUE0</accession>
<dbReference type="InterPro" id="IPR007110">
    <property type="entry name" value="Ig-like_dom"/>
</dbReference>
<feature type="compositionally biased region" description="Basic and acidic residues" evidence="25">
    <location>
        <begin position="670"/>
        <end position="749"/>
    </location>
</feature>
<dbReference type="GO" id="GO:0005516">
    <property type="term" value="F:calmodulin binding"/>
    <property type="evidence" value="ECO:0007669"/>
    <property type="project" value="UniProtKB-KW"/>
</dbReference>
<dbReference type="CDD" id="cd00096">
    <property type="entry name" value="Ig"/>
    <property type="match status" value="4"/>
</dbReference>
<feature type="compositionally biased region" description="Basic and acidic residues" evidence="25">
    <location>
        <begin position="1872"/>
        <end position="1887"/>
    </location>
</feature>
<dbReference type="EC" id="2.7.11.18" evidence="5"/>
<keyword evidence="21" id="KW-0514">Muscle protein</keyword>
<dbReference type="PANTHER" id="PTHR47633:SF7">
    <property type="entry name" value="TITIN HOMOLOG"/>
    <property type="match status" value="1"/>
</dbReference>
<feature type="domain" description="Ig-like" evidence="27">
    <location>
        <begin position="2016"/>
        <end position="2102"/>
    </location>
</feature>
<feature type="compositionally biased region" description="Low complexity" evidence="25">
    <location>
        <begin position="1096"/>
        <end position="1107"/>
    </location>
</feature>
<feature type="compositionally biased region" description="Basic and acidic residues" evidence="25">
    <location>
        <begin position="1904"/>
        <end position="1916"/>
    </location>
</feature>
<feature type="domain" description="Ig-like" evidence="27">
    <location>
        <begin position="2577"/>
        <end position="2659"/>
    </location>
</feature>
<dbReference type="FunFam" id="2.60.40.10:FF:001053">
    <property type="entry name" value="Uncharacterized protein, isoform D"/>
    <property type="match status" value="1"/>
</dbReference>
<dbReference type="GO" id="GO:0046872">
    <property type="term" value="F:metal ion binding"/>
    <property type="evidence" value="ECO:0007669"/>
    <property type="project" value="UniProtKB-KW"/>
</dbReference>
<evidence type="ECO:0000259" key="26">
    <source>
        <dbReference type="PROSITE" id="PS50011"/>
    </source>
</evidence>
<protein>
    <recommendedName>
        <fullName evidence="6">Myosin light chain kinase, smooth muscle</fullName>
        <ecNumber evidence="5">2.7.11.18</ecNumber>
    </recommendedName>
    <alternativeName>
        <fullName evidence="23">Telokin</fullName>
    </alternativeName>
</protein>
<dbReference type="GO" id="GO:0032982">
    <property type="term" value="C:myosin filament"/>
    <property type="evidence" value="ECO:0007669"/>
    <property type="project" value="UniProtKB-KW"/>
</dbReference>
<dbReference type="SMART" id="SM00409">
    <property type="entry name" value="IG"/>
    <property type="match status" value="21"/>
</dbReference>
<evidence type="ECO:0000259" key="28">
    <source>
        <dbReference type="PROSITE" id="PS50853"/>
    </source>
</evidence>
<dbReference type="CDD" id="cd14103">
    <property type="entry name" value="STKc_MLCK"/>
    <property type="match status" value="1"/>
</dbReference>
<comment type="cofactor">
    <cofactor evidence="1">
        <name>Ca(2+)</name>
        <dbReference type="ChEBI" id="CHEBI:29108"/>
    </cofactor>
</comment>
<dbReference type="FunFam" id="2.60.40.10:FF:000107">
    <property type="entry name" value="Myosin, light chain kinase a"/>
    <property type="match status" value="5"/>
</dbReference>
<dbReference type="GO" id="GO:0030154">
    <property type="term" value="P:cell differentiation"/>
    <property type="evidence" value="ECO:0007669"/>
    <property type="project" value="UniProtKB-ARBA"/>
</dbReference>
<feature type="compositionally biased region" description="Basic and acidic residues" evidence="25">
    <location>
        <begin position="1581"/>
        <end position="1592"/>
    </location>
</feature>
<feature type="compositionally biased region" description="Basic residues" evidence="25">
    <location>
        <begin position="1607"/>
        <end position="1617"/>
    </location>
</feature>
<evidence type="ECO:0000256" key="4">
    <source>
        <dbReference type="ARBA" id="ARBA00006692"/>
    </source>
</evidence>
<evidence type="ECO:0000256" key="2">
    <source>
        <dbReference type="ARBA" id="ARBA00001946"/>
    </source>
</evidence>
<evidence type="ECO:0000256" key="19">
    <source>
        <dbReference type="ARBA" id="ARBA00022860"/>
    </source>
</evidence>
<evidence type="ECO:0000256" key="24">
    <source>
        <dbReference type="PROSITE-ProRule" id="PRU10141"/>
    </source>
</evidence>
<feature type="region of interest" description="Disordered" evidence="25">
    <location>
        <begin position="1082"/>
        <end position="1115"/>
    </location>
</feature>
<evidence type="ECO:0000256" key="10">
    <source>
        <dbReference type="ARBA" id="ARBA00022553"/>
    </source>
</evidence>
<sequence>MLQSDSKKPEEKGAKTEEKKLESNAKKIEEKEVKKDTAKAEVAEVKAEKTEAKVEKAEQKKLDAEVKKSEEKDATKDPSKAEVSEVKAEKLEEKTTDVKAKKSEQKDAKKEASKAEVAEVKAEKTEEKKLDAKTKKVEEKDAQKEPSKAEVSEVKAEKAEEKQPEAKKTKEKEAPKAEEATDKLLEECVKKALDKIGAKTDTQNLKNILKDVLKARTNDQKRKFIFEIRDILLQKHADANFTAEVEDVVDALLEENLDLIESVNSEYAKNIESFIKTLKLRLSSAPVDPWEAKFDGLHSKLSGVQSVANNLRLVKYEEKSAANMIELQKNLMEIFVTFDDMLDVKEVEVKPALENVKNMALKQYDSIDQTQKRVRSLNVYDDILKLCKSMDAVVETIEKKEVEKKEAEKKEAERKEAEKKEAEKKEAEKKKAEKKEKEAERKEAEKKEAEKKEAEKKEVEKKEVEKKEAEIKSAEKKEAEKKEAEKKEAEKKEAEKKELEKKAADKKEADKKEAEKKEAEKKEAEKKEAEKNEAEKKEAEKKEAEKKEAEKKEADKKEAEKKKLETEKSKEEDAKKQPTEAKAKTEEAAETKAPKKKKSKEDITDVKAEETKSEETAPKKKKSKEDITDVKTDEKKPEEKAIKKKKSKEDITDVKAEESEDKKDTKKRGSKSEKTQVKVEKSDEEKDVKSNDTKKEATKSAATDEKQTEVEAKKDAKISKPEEKKSTEAAEEKKTEIDVDSKKVKGKESPKKKKKPAEEESQVVAASTTSPEKTISAEPTKELAKATETQPIQPAETDYRSKRPMDIETDYRSKRPTDIERSADQIDTIAHKYDSTVSTTKKSNEYKDLKEQRSAKRMPTVDIKLTNRNSSVGSDIKLTCSISGNDLQVQWYKDKKLIDTNSKYRITQNDGLWCLEIKSADQQDAAVYRCVASNRNGEVETSCLVTLYDVPTNKFGTPPIFTRNIREYYHLRDDELTIEVHVHGVPRPVVTWWRGVFELKPNVKFTKLEEAHGVYKLLIYKPNNRDSGAYLCKAINSSGEAQISHTIEVGKNLHYHVPGIFHARGRLSRVKEEEARKAMEQAMKSKGESDQKRAEAAAAVKARAPRASPEPMVSGKQKLQFATQLRDRMALEGTNVRFVCNVIGPQASCRWQKDDKWVTVSDTIKNLSEEGKGVLELLKVNAESSGVYKCIARNDFCEIETSCYFKVYSAQVDGDEHEPIFALPIRDVYHSSQNDLVIDTKVRGNPRPVITWTKDQLPVVLDDRIVQIEHLDGICELIINKPTPSDSGKYTCIAQNKLGSQESTHSVQVDVIHTSRRSSVLSSVMSEGEGSQKGAKGERPARLPKKKDEEGSANYERRSRMPEPPPRSQLYFDANISNRYVAIGAKVKLQAVVNGPNPTCKWTKDDQNVQYGPRIRNMNRDSLASLEFLNCQPEDTGTYTLTAQNEYCKITQQAKLYVYDPKTATETEPVFVRPLKETYHLNTNELVLETGVRGEPMPKVQWLRDNIDIEEGGRFHTFYHADGTCELVIDCPNIKDKGKYIVRAENSAGKAEVTHLVHFEGKEHHIADNIHGVFHADKNLLKPKHVEPEKPKVLAGDSESETESKGGKGKGKKARKPRKDDESETEVASSANVSAMETASETGSLKKREKVIGIYFPTNMKDRVVAEGSKVKISCFLEAKEPQVKWFKNGEPMQNSPKCRGRYNEGLCTLEIPNAALEDAGEYKCWARDETGEAETFCRLEVYSDPGTGDVPPTFTRNIKDTYHGKLHELQLDVHVRGLPTPTVTWVKDGVQIEANEKYQQIDHDDGTCELFIMDPTQADSGKYVCQAENREGQAEISHMVTVKPRVRRPVSPSKDRPPVKPTGDTETEDETASKDGGGSKDGEGKEKKKKKRRDDEDGGGGGRRREAMPPPDLKKQLYFRNFLSNRTVKEGSNVKWMVNIDGPEPTARWFHNDNPIAFGPKSKLSMQDGIAWLNLIGVTEENAGTYTLRVKGPENEIVSSCTLFVYSTGKEEATPPVFAKGIKDTYSLTENELVLDCRVRGKPRPEIQWLKGSEMLIPGEKYTQIDTDDGFSKLIIHNPNERDSGVYGCLARNEAAETKITHQVVFKGREHFALEKTLGFYHRDPNKPHLVSPLGNQVVCGGGTIAITAEFMQTTTPIDVQWFRRREPLAGQPGVKTFYEKGVYTLAIMNASPEHEGSYTCRAQNAFGRIESHATVDVAVGVEKAERPPLFLSRPETEMKIAVGDPFSLSFRIAGDPKPKLTFMKGTKDITKSDRVSKEVSDDYTRFTVQKSQIADSGTYFVVARNNNGTDRIFVTVEVMPRARSETPSAPRWGLPVESYPDVSFFKDPPAAITTEPLLVDSGPTHISLSWGKPPSYNSAPVIAYRVEAWIVGHEGGAIWKELGLSPINSFDAFNLKPNVEYHFRITPKNRYGWGPSVQTSKPLQVGGVECLPEFTTILPGQVKALLNKEFVLECVLRGSPRPDIIWYKDGLRLGNNPENERVRTRKIGSTCTLTLKQVLESDTGRYTCEATNSKGRVSTFARLQVVSDEKLFEADNKLKEIVRSVDGSFPFDSLPIFTMRLRDRRVQVTYPVRMTCQVVGHPQAEISWYKDDQLLESSQQCHISQDNQFYTLELSSTNLNDSGVYTCTAKNELGSVSCHCSLVVDKGIRAYISPEFYVPLDPLYIVQEGQEMRLTAKVEAYPAVGVSWHRNGVKLRPSRRLTATLDATGFVELVITDVRLHDAGIYTCVSSNAVGKTESMCRVCIEPLEEMDDEQRQQEMKRPVPGLWRTDLPYSKEPLFVVKPRSSEAYEGDTVIIFCEVVGDPKPEVVWLRDFLNPEYYKDAPHFRRVGEGPEYRLEIPYAKLDFTGTYSVIATNCHGETKAVISLQIFAKDILNQKQMEKGSIRHGNIETLPRFIRSLRNLRCCDGDTITLEAHVEGLPEPAIIWEKDGRVLPSGSKDYDMTYDGIKATLRIPRIYPEDEGEYTCVAKNNIGRNLSSACIIVDVPEEKENMLNRQLSRPSGLLLSTTSTPLSTPRSTPIRSFSPTRRLSYRSSGIDINESRRSYQDLNLPISAPKFLAIPNSRVVEEGENVRFQCAMAGNPTPWATWDKDGLIITPTGRIAVKEVDDLRYLEIEDVSFDDAGLYRITLENDYGRIEATARLDVIKSSRYSKSPSGRSIRASSSRRNAPLHRRLMGPSTAIGGRMALAAGYRGSSVPSCKFYHNGNEIPMDHPDSRFQMHLCEDEVFLFVDNVSKADEGTYTCVIEGEGHDPIVTSTVVKFVPSCNATDDDADDTETINANIKPRVCKIIKPLPDAVEHYEGETIDLCFELECNQPYTYIWSRNGELIKNSEDFSYIDHGNGLLCLRIFDAFDLDSGLYTCHLTTNNGECECYTSTNLNIERHSEANASCSGLELIKSPLPVLLLTDDDAYSTTSKATFCCRVYPSDAQVTWYVCGHVVNENVRNDVDDDDSCGFTLESSPTDGLRILHINNVTLAHSGEVQLVVTHPGKPCSSLKAYTTLAVIPKPSTKQLQQQQQHQHHNLHNTIEEHVPIKENAKDQLLQQQQQQQLPACILEGPQDCTALIGGCVRLSVIYEGLPKPQVIWYKASRPIVETSNTIINTSSRKSVLQISDIDTDDSGKYSVEVMNEFGADIASASVAVEGPPEPPSGKPSISQGPDRVAIAWCGPPYDGGCMITGFIIEKQQFDSSSPLDQQENESSWMEIASVVDSLAYTVKNLKPSFTYRFRVRAENIHGRSEPGLPSDPVHIAEDSEDSTDDFHRPISIKAGGEFKDRFHILEELGKGRFGVVYKVQEKEESNRILAAKMIKCIKSKDRVKVQEEISIMKSLKHPKLLQLAASFETPREIVMVMEYITGGELFERVVADDFTLTERDCILFVRQVCEGVAYMHSQSIVHLDLKPENIMCKTRTCHQIKIIDFGLAQRLNTGSPVRVLFGTPEFISPEIISYEPIGFQSDMWSVGVICYVLLSGLSPFMGDTDVETFSNITRAEYDFDDDAFDCVSQLAKDFISNLLVHRKEDRWTAEQCLESPWLQQGHRDENLGNKKICTDKLKKFIIRRKWQKTGNAIRALGRMATLSASRRNSAISTAGSLPSSPRPSISGMAMFNPTINTTSAPMGSLHEEDDDFSIELPNAVHEITRRSPKVVTKSQCSERSDSGYSECSNCSATGLQCQCPSKDNVDHAPPDLPDLSISVPHDLLKLKLEEIAHQADHNIEEVKLELVVPTAKTPQLDANQNELKTLNIAANDNHPSIPVIEDHIEVLNNNSSSNTTNPNTPQTSGGPMIMRSDFTNTIQMRKKSLENSLLKEKPKPCSKLPLCDKSGKVNMLRNKFSCMEHQVSTHAASGGSGYAKSKDCMDVLKLKRKVLTDACSKQTGSTTTSTSCSSSHYSTSLPSSPIPARKTSPITTFRLSDRVREVTDRLAQQQTVCTEARRTQISNRNKY</sequence>
<dbReference type="InterPro" id="IPR008271">
    <property type="entry name" value="Ser/Thr_kinase_AS"/>
</dbReference>
<feature type="compositionally biased region" description="Polar residues" evidence="25">
    <location>
        <begin position="1626"/>
        <end position="1642"/>
    </location>
</feature>
<feature type="domain" description="Ig-like" evidence="27">
    <location>
        <begin position="2917"/>
        <end position="3001"/>
    </location>
</feature>
<evidence type="ECO:0000256" key="22">
    <source>
        <dbReference type="ARBA" id="ARBA00023319"/>
    </source>
</evidence>
<dbReference type="OrthoDB" id="10260894at2759"/>
<keyword evidence="10" id="KW-0597">Phosphoprotein</keyword>
<dbReference type="FunFam" id="2.60.40.10:FF:002363">
    <property type="entry name" value="Uncharacterized protein, isoform J"/>
    <property type="match status" value="1"/>
</dbReference>
<dbReference type="FunFam" id="2.60.40.10:FF:000964">
    <property type="entry name" value="Stretchin-Mlck, isoform T"/>
    <property type="match status" value="1"/>
</dbReference>
<evidence type="ECO:0000256" key="25">
    <source>
        <dbReference type="SAM" id="MobiDB-lite"/>
    </source>
</evidence>
<dbReference type="GO" id="GO:0060298">
    <property type="term" value="P:positive regulation of sarcomere organization"/>
    <property type="evidence" value="ECO:0007669"/>
    <property type="project" value="UniProtKB-ARBA"/>
</dbReference>
<dbReference type="InterPro" id="IPR003598">
    <property type="entry name" value="Ig_sub2"/>
</dbReference>
<dbReference type="FunFam" id="2.60.40.10:FF:001166">
    <property type="entry name" value="Uncharacterized protein, isoform D"/>
    <property type="match status" value="1"/>
</dbReference>
<dbReference type="SMART" id="SM00408">
    <property type="entry name" value="IGc2"/>
    <property type="match status" value="19"/>
</dbReference>
<keyword evidence="12" id="KW-0479">Metal-binding</keyword>
<keyword evidence="22" id="KW-0393">Immunoglobulin domain</keyword>
<evidence type="ECO:0000256" key="21">
    <source>
        <dbReference type="ARBA" id="ARBA00023179"/>
    </source>
</evidence>
<feature type="domain" description="Ig-like" evidence="27">
    <location>
        <begin position="1219"/>
        <end position="1310"/>
    </location>
</feature>
<dbReference type="FunFam" id="1.10.510.10:FF:000175">
    <property type="entry name" value="Myosin light chain kinase, smooth muscle"/>
    <property type="match status" value="1"/>
</dbReference>
<dbReference type="VEuPathDB" id="VectorBase:SCAU002118"/>
<evidence type="ECO:0000256" key="16">
    <source>
        <dbReference type="ARBA" id="ARBA00022837"/>
    </source>
</evidence>
<keyword evidence="18" id="KW-0460">Magnesium</keyword>
<dbReference type="CDD" id="cd00063">
    <property type="entry name" value="FN3"/>
    <property type="match status" value="2"/>
</dbReference>
<feature type="domain" description="Ig-like" evidence="27">
    <location>
        <begin position="1912"/>
        <end position="2000"/>
    </location>
</feature>
<dbReference type="Pfam" id="PF00069">
    <property type="entry name" value="Pkinase"/>
    <property type="match status" value="1"/>
</dbReference>
<keyword evidence="7" id="KW-0787">Thick filament</keyword>
<evidence type="ECO:0000259" key="27">
    <source>
        <dbReference type="PROSITE" id="PS50835"/>
    </source>
</evidence>
<feature type="region of interest" description="Disordered" evidence="25">
    <location>
        <begin position="4287"/>
        <end position="4306"/>
    </location>
</feature>
<dbReference type="GO" id="GO:0005737">
    <property type="term" value="C:cytoplasm"/>
    <property type="evidence" value="ECO:0007669"/>
    <property type="project" value="UniProtKB-SubCell"/>
</dbReference>
<keyword evidence="17 24" id="KW-0067">ATP-binding</keyword>
<feature type="region of interest" description="Disordered" evidence="25">
    <location>
        <begin position="3759"/>
        <end position="3784"/>
    </location>
</feature>
<evidence type="ECO:0000256" key="18">
    <source>
        <dbReference type="ARBA" id="ARBA00022842"/>
    </source>
</evidence>
<dbReference type="InterPro" id="IPR000719">
    <property type="entry name" value="Prot_kinase_dom"/>
</dbReference>
<feature type="region of interest" description="Disordered" evidence="25">
    <location>
        <begin position="404"/>
        <end position="823"/>
    </location>
</feature>
<dbReference type="InterPro" id="IPR003599">
    <property type="entry name" value="Ig_sub"/>
</dbReference>
<organism evidence="29 30">
    <name type="scientific">Stomoxys calcitrans</name>
    <name type="common">Stable fly</name>
    <name type="synonym">Conops calcitrans</name>
    <dbReference type="NCBI Taxonomy" id="35570"/>
    <lineage>
        <taxon>Eukaryota</taxon>
        <taxon>Metazoa</taxon>
        <taxon>Ecdysozoa</taxon>
        <taxon>Arthropoda</taxon>
        <taxon>Hexapoda</taxon>
        <taxon>Insecta</taxon>
        <taxon>Pterygota</taxon>
        <taxon>Neoptera</taxon>
        <taxon>Endopterygota</taxon>
        <taxon>Diptera</taxon>
        <taxon>Brachycera</taxon>
        <taxon>Muscomorpha</taxon>
        <taxon>Muscoidea</taxon>
        <taxon>Muscidae</taxon>
        <taxon>Stomoxys</taxon>
    </lineage>
</organism>
<dbReference type="SUPFAM" id="SSF48726">
    <property type="entry name" value="Immunoglobulin"/>
    <property type="match status" value="22"/>
</dbReference>
<feature type="domain" description="Ig-like" evidence="27">
    <location>
        <begin position="2800"/>
        <end position="2889"/>
    </location>
</feature>
<dbReference type="InterPro" id="IPR036179">
    <property type="entry name" value="Ig-like_dom_sf"/>
</dbReference>
<feature type="domain" description="Ig-like" evidence="27">
    <location>
        <begin position="958"/>
        <end position="1048"/>
    </location>
</feature>
<dbReference type="FunFam" id="2.60.40.10:FF:000612">
    <property type="entry name" value="palladin isoform X1"/>
    <property type="match status" value="1"/>
</dbReference>
<evidence type="ECO:0000256" key="1">
    <source>
        <dbReference type="ARBA" id="ARBA00001913"/>
    </source>
</evidence>
<comment type="cofactor">
    <cofactor evidence="2">
        <name>Mg(2+)</name>
        <dbReference type="ChEBI" id="CHEBI:18420"/>
    </cofactor>
</comment>